<accession>A0A2T4CJK1</accession>
<dbReference type="Proteomes" id="UP000240760">
    <property type="component" value="Unassembled WGS sequence"/>
</dbReference>
<evidence type="ECO:0000313" key="3">
    <source>
        <dbReference type="Proteomes" id="UP000240760"/>
    </source>
</evidence>
<sequence>MILFSCDVVRPLNVFVQGRVTLTTSKKKKNHNSGFILTFVYPITHFANYQQNETPSGRGHGLCCRQVPFCTYTATLTPQPSCWFYTLQLTSISDANGTNTTAGQTGSSGSGAPSGSGGSSSSSGSGGNSGSSSGSQQK</sequence>
<name>A0A2T4CJK1_TRILO</name>
<keyword evidence="3" id="KW-1185">Reference proteome</keyword>
<proteinExistence type="predicted"/>
<dbReference type="AlphaFoldDB" id="A0A2T4CJK1"/>
<feature type="compositionally biased region" description="Low complexity" evidence="1">
    <location>
        <begin position="96"/>
        <end position="105"/>
    </location>
</feature>
<feature type="compositionally biased region" description="Gly residues" evidence="1">
    <location>
        <begin position="106"/>
        <end position="129"/>
    </location>
</feature>
<gene>
    <name evidence="2" type="ORF">M440DRAFT_344797</name>
</gene>
<dbReference type="EMBL" id="KZ679126">
    <property type="protein sequence ID" value="PTB81757.1"/>
    <property type="molecule type" value="Genomic_DNA"/>
</dbReference>
<feature type="region of interest" description="Disordered" evidence="1">
    <location>
        <begin position="96"/>
        <end position="138"/>
    </location>
</feature>
<reference evidence="2 3" key="1">
    <citation type="submission" date="2016-07" db="EMBL/GenBank/DDBJ databases">
        <title>Multiple horizontal gene transfer events from other fungi enriched the ability of initially mycotrophic Trichoderma (Ascomycota) to feed on dead plant biomass.</title>
        <authorList>
            <consortium name="DOE Joint Genome Institute"/>
            <person name="Aerts A."/>
            <person name="Atanasova L."/>
            <person name="Chenthamara K."/>
            <person name="Zhang J."/>
            <person name="Grujic M."/>
            <person name="Henrissat B."/>
            <person name="Kuo A."/>
            <person name="Salamov A."/>
            <person name="Lipzen A."/>
            <person name="Labutti K."/>
            <person name="Barry K."/>
            <person name="Miao Y."/>
            <person name="Rahimi M.J."/>
            <person name="Shen Q."/>
            <person name="Grigoriev I.V."/>
            <person name="Kubicek C.P."/>
            <person name="Druzhinina I.S."/>
        </authorList>
    </citation>
    <scope>NUCLEOTIDE SEQUENCE [LARGE SCALE GENOMIC DNA]</scope>
    <source>
        <strain evidence="2 3">ATCC 18648</strain>
    </source>
</reference>
<evidence type="ECO:0000313" key="2">
    <source>
        <dbReference type="EMBL" id="PTB81757.1"/>
    </source>
</evidence>
<evidence type="ECO:0000256" key="1">
    <source>
        <dbReference type="SAM" id="MobiDB-lite"/>
    </source>
</evidence>
<protein>
    <submittedName>
        <fullName evidence="2">Uncharacterized protein</fullName>
    </submittedName>
</protein>
<organism evidence="2 3">
    <name type="scientific">Trichoderma longibrachiatum ATCC 18648</name>
    <dbReference type="NCBI Taxonomy" id="983965"/>
    <lineage>
        <taxon>Eukaryota</taxon>
        <taxon>Fungi</taxon>
        <taxon>Dikarya</taxon>
        <taxon>Ascomycota</taxon>
        <taxon>Pezizomycotina</taxon>
        <taxon>Sordariomycetes</taxon>
        <taxon>Hypocreomycetidae</taxon>
        <taxon>Hypocreales</taxon>
        <taxon>Hypocreaceae</taxon>
        <taxon>Trichoderma</taxon>
    </lineage>
</organism>